<dbReference type="GO" id="GO:0045039">
    <property type="term" value="P:protein insertion into mitochondrial inner membrane"/>
    <property type="evidence" value="ECO:0007669"/>
    <property type="project" value="TreeGrafter"/>
</dbReference>
<dbReference type="Proteomes" id="UP000789524">
    <property type="component" value="Unassembled WGS sequence"/>
</dbReference>
<sequence length="314" mass="36563">MSLKGTLAMVVLLISHNLMAKSLKRTNLPNPCDEAVEVSRHSVKMKYTLLFLLLVTVVAFSYEQEEPNNPPDAEFYKNLEPLKRFVRQMPPPPEMPPPPQMSKFEHSDFNFENRQKREAKGVGGALPTRKVTKVPQNVANLQMKIKLPEKFKGTIIEKWTNYWKNLFIDYRQMLKDLRTDIQEEPKKALIWTTGLATTIALCRNNPDELDYRNQIKKITNEVILVSEECRNVNSLEHLNYVQRCYNEGVIHYANLGIFSFMYTTDLNDSCDLFKNQCSYLKPSYLSLYSRIVDVGFIGKWWNLHIKTTNYDVNI</sequence>
<proteinExistence type="predicted"/>
<keyword evidence="3" id="KW-1185">Reference proteome</keyword>
<name>A0A8J2VSG5_9NEOP</name>
<reference evidence="2" key="1">
    <citation type="submission" date="2021-09" db="EMBL/GenBank/DDBJ databases">
        <authorList>
            <person name="Martin H S."/>
        </authorList>
    </citation>
    <scope>NUCLEOTIDE SEQUENCE</scope>
</reference>
<protein>
    <submittedName>
        <fullName evidence="2">(African queen) hypothetical protein</fullName>
    </submittedName>
</protein>
<evidence type="ECO:0000256" key="1">
    <source>
        <dbReference type="SAM" id="SignalP"/>
    </source>
</evidence>
<evidence type="ECO:0000313" key="3">
    <source>
        <dbReference type="Proteomes" id="UP000789524"/>
    </source>
</evidence>
<dbReference type="AlphaFoldDB" id="A0A8J2VSG5"/>
<dbReference type="Pfam" id="PF10171">
    <property type="entry name" value="Tim29"/>
    <property type="match status" value="1"/>
</dbReference>
<organism evidence="2 3">
    <name type="scientific">Danaus chrysippus</name>
    <name type="common">African queen</name>
    <dbReference type="NCBI Taxonomy" id="151541"/>
    <lineage>
        <taxon>Eukaryota</taxon>
        <taxon>Metazoa</taxon>
        <taxon>Ecdysozoa</taxon>
        <taxon>Arthropoda</taxon>
        <taxon>Hexapoda</taxon>
        <taxon>Insecta</taxon>
        <taxon>Pterygota</taxon>
        <taxon>Neoptera</taxon>
        <taxon>Endopterygota</taxon>
        <taxon>Lepidoptera</taxon>
        <taxon>Glossata</taxon>
        <taxon>Ditrysia</taxon>
        <taxon>Papilionoidea</taxon>
        <taxon>Nymphalidae</taxon>
        <taxon>Danainae</taxon>
        <taxon>Danaini</taxon>
        <taxon>Danaina</taxon>
        <taxon>Danaus</taxon>
        <taxon>Anosia</taxon>
    </lineage>
</organism>
<feature type="chain" id="PRO_5035240431" evidence="1">
    <location>
        <begin position="21"/>
        <end position="314"/>
    </location>
</feature>
<feature type="signal peptide" evidence="1">
    <location>
        <begin position="1"/>
        <end position="20"/>
    </location>
</feature>
<accession>A0A8J2VSG5</accession>
<evidence type="ECO:0000313" key="2">
    <source>
        <dbReference type="EMBL" id="CAG9566009.1"/>
    </source>
</evidence>
<keyword evidence="1" id="KW-0732">Signal</keyword>
<dbReference type="GO" id="GO:0042721">
    <property type="term" value="C:TIM22 mitochondrial import inner membrane insertion complex"/>
    <property type="evidence" value="ECO:0007669"/>
    <property type="project" value="InterPro"/>
</dbReference>
<dbReference type="PANTHER" id="PTHR21435:SF1">
    <property type="entry name" value="MITOCHONDRIAL IMPORT INNER MEMBRANE TRANSLOCASE SUBUNIT TIM29"/>
    <property type="match status" value="1"/>
</dbReference>
<dbReference type="PANTHER" id="PTHR21435">
    <property type="entry name" value="MITOCHONDRIAL IMPORT INNER MEMBRANE TRANSLOCASE SUBUNIT TIM29"/>
    <property type="match status" value="1"/>
</dbReference>
<dbReference type="EMBL" id="CAKASE010000055">
    <property type="protein sequence ID" value="CAG9566009.1"/>
    <property type="molecule type" value="Genomic_DNA"/>
</dbReference>
<dbReference type="InterPro" id="IPR019322">
    <property type="entry name" value="TIMM29"/>
</dbReference>
<gene>
    <name evidence="2" type="ORF">DCHRY22_LOCUS6741</name>
</gene>
<dbReference type="OrthoDB" id="5970620at2759"/>
<comment type="caution">
    <text evidence="2">The sequence shown here is derived from an EMBL/GenBank/DDBJ whole genome shotgun (WGS) entry which is preliminary data.</text>
</comment>